<protein>
    <submittedName>
        <fullName evidence="1">Uncharacterized protein</fullName>
    </submittedName>
</protein>
<accession>A0A0V1BJS2</accession>
<dbReference type="AlphaFoldDB" id="A0A0V1BJS2"/>
<dbReference type="EMBL" id="JYDH01000038">
    <property type="protein sequence ID" value="KRY36952.1"/>
    <property type="molecule type" value="Genomic_DNA"/>
</dbReference>
<sequence>MRISRVAFLGFSSISRFSPLPLLTNDACAFWRENNRLNYRKMNSRSHLSFDGSSSNRQQLLVQLKICAARLMGPRCFLNTKALFVFTFQFFAIPT</sequence>
<comment type="caution">
    <text evidence="1">The sequence shown here is derived from an EMBL/GenBank/DDBJ whole genome shotgun (WGS) entry which is preliminary data.</text>
</comment>
<reference evidence="1 2" key="1">
    <citation type="submission" date="2015-01" db="EMBL/GenBank/DDBJ databases">
        <title>Evolution of Trichinella species and genotypes.</title>
        <authorList>
            <person name="Korhonen P.K."/>
            <person name="Edoardo P."/>
            <person name="Giuseppe L.R."/>
            <person name="Gasser R.B."/>
        </authorList>
    </citation>
    <scope>NUCLEOTIDE SEQUENCE [LARGE SCALE GENOMIC DNA]</scope>
    <source>
        <strain evidence="1">ISS3</strain>
    </source>
</reference>
<dbReference type="InParanoid" id="A0A0V1BJS2"/>
<keyword evidence="2" id="KW-1185">Reference proteome</keyword>
<gene>
    <name evidence="1" type="ORF">T01_11702</name>
</gene>
<name>A0A0V1BJS2_TRISP</name>
<evidence type="ECO:0000313" key="2">
    <source>
        <dbReference type="Proteomes" id="UP000054776"/>
    </source>
</evidence>
<dbReference type="OrthoDB" id="10389345at2759"/>
<evidence type="ECO:0000313" key="1">
    <source>
        <dbReference type="EMBL" id="KRY36952.1"/>
    </source>
</evidence>
<proteinExistence type="predicted"/>
<dbReference type="Proteomes" id="UP000054776">
    <property type="component" value="Unassembled WGS sequence"/>
</dbReference>
<organism evidence="1 2">
    <name type="scientific">Trichinella spiralis</name>
    <name type="common">Trichina worm</name>
    <dbReference type="NCBI Taxonomy" id="6334"/>
    <lineage>
        <taxon>Eukaryota</taxon>
        <taxon>Metazoa</taxon>
        <taxon>Ecdysozoa</taxon>
        <taxon>Nematoda</taxon>
        <taxon>Enoplea</taxon>
        <taxon>Dorylaimia</taxon>
        <taxon>Trichinellida</taxon>
        <taxon>Trichinellidae</taxon>
        <taxon>Trichinella</taxon>
    </lineage>
</organism>